<proteinExistence type="predicted"/>
<feature type="region of interest" description="Disordered" evidence="1">
    <location>
        <begin position="201"/>
        <end position="254"/>
    </location>
</feature>
<feature type="compositionally biased region" description="Basic and acidic residues" evidence="1">
    <location>
        <begin position="18"/>
        <end position="35"/>
    </location>
</feature>
<evidence type="ECO:0000313" key="2">
    <source>
        <dbReference type="EMBL" id="CAD9670758.1"/>
    </source>
</evidence>
<reference evidence="2" key="1">
    <citation type="submission" date="2021-01" db="EMBL/GenBank/DDBJ databases">
        <authorList>
            <person name="Corre E."/>
            <person name="Pelletier E."/>
            <person name="Niang G."/>
            <person name="Scheremetjew M."/>
            <person name="Finn R."/>
            <person name="Kale V."/>
            <person name="Holt S."/>
            <person name="Cochrane G."/>
            <person name="Meng A."/>
            <person name="Brown T."/>
            <person name="Cohen L."/>
        </authorList>
    </citation>
    <scope>NUCLEOTIDE SEQUENCE</scope>
    <source>
        <strain evidence="2">CCMP1243</strain>
    </source>
</reference>
<dbReference type="AlphaFoldDB" id="A0A7S2RH24"/>
<gene>
    <name evidence="2" type="ORF">RMAR1173_LOCUS4443</name>
</gene>
<organism evidence="2">
    <name type="scientific">Rhizochromulina marina</name>
    <dbReference type="NCBI Taxonomy" id="1034831"/>
    <lineage>
        <taxon>Eukaryota</taxon>
        <taxon>Sar</taxon>
        <taxon>Stramenopiles</taxon>
        <taxon>Ochrophyta</taxon>
        <taxon>Dictyochophyceae</taxon>
        <taxon>Rhizochromulinales</taxon>
        <taxon>Rhizochromulina</taxon>
    </lineage>
</organism>
<feature type="compositionally biased region" description="Basic and acidic residues" evidence="1">
    <location>
        <begin position="209"/>
        <end position="219"/>
    </location>
</feature>
<evidence type="ECO:0008006" key="3">
    <source>
        <dbReference type="Google" id="ProtNLM"/>
    </source>
</evidence>
<evidence type="ECO:0000256" key="1">
    <source>
        <dbReference type="SAM" id="MobiDB-lite"/>
    </source>
</evidence>
<accession>A0A7S2RH24</accession>
<dbReference type="GO" id="GO:0005634">
    <property type="term" value="C:nucleus"/>
    <property type="evidence" value="ECO:0007669"/>
    <property type="project" value="TreeGrafter"/>
</dbReference>
<protein>
    <recommendedName>
        <fullName evidence="3">Replication termination factor 2</fullName>
    </recommendedName>
</protein>
<dbReference type="PANTHER" id="PTHR12775">
    <property type="entry name" value="PROTEIN C20ORF43 HOMOLOG"/>
    <property type="match status" value="1"/>
</dbReference>
<dbReference type="Pfam" id="PF04641">
    <property type="entry name" value="Rtf2"/>
    <property type="match status" value="1"/>
</dbReference>
<sequence>MGGDGGCHPNGRKFMRGTMEKSKEEKERLKQPDRREQILIRTRTCALSNEALQPGSPVVADEVGNLFSKEAVLKRLLDKNMPVEFSHIRGLRDVIECRFFANPSWSEEGKSSEAAGGTSSSGPGMQWSTDNDSLSPYSCPVASVEMNGRHPFVVLRGTTKPVNVLSERAIKQVGTDALQEEYGPFTGDDVIKVVPSEEERPQLVARMAARREEERIRKAEKQRKKDKKRKQGGAQDAPVESAGSPKKAKKPDVPIAAAKVADPIAAKYLGDVMSEAGKLIQTQKQANSTYNSLFKGTGSQKATKAEHQFIVQSGFRYNLG</sequence>
<feature type="region of interest" description="Disordered" evidence="1">
    <location>
        <begin position="106"/>
        <end position="133"/>
    </location>
</feature>
<dbReference type="InterPro" id="IPR006735">
    <property type="entry name" value="Rtf2"/>
</dbReference>
<dbReference type="EMBL" id="HBHJ01006834">
    <property type="protein sequence ID" value="CAD9670758.1"/>
    <property type="molecule type" value="Transcribed_RNA"/>
</dbReference>
<dbReference type="PANTHER" id="PTHR12775:SF0">
    <property type="entry name" value="REPLICATION TERMINATION FACTOR 2"/>
    <property type="match status" value="1"/>
</dbReference>
<name>A0A7S2RH24_9STRA</name>
<feature type="compositionally biased region" description="Basic residues" evidence="1">
    <location>
        <begin position="220"/>
        <end position="231"/>
    </location>
</feature>
<dbReference type="GO" id="GO:0006274">
    <property type="term" value="P:DNA replication termination"/>
    <property type="evidence" value="ECO:0007669"/>
    <property type="project" value="TreeGrafter"/>
</dbReference>
<feature type="region of interest" description="Disordered" evidence="1">
    <location>
        <begin position="1"/>
        <end position="35"/>
    </location>
</feature>
<feature type="compositionally biased region" description="Low complexity" evidence="1">
    <location>
        <begin position="112"/>
        <end position="124"/>
    </location>
</feature>